<dbReference type="OrthoDB" id="9801008at2"/>
<dbReference type="GO" id="GO:0003677">
    <property type="term" value="F:DNA binding"/>
    <property type="evidence" value="ECO:0007669"/>
    <property type="project" value="UniProtKB-KW"/>
</dbReference>
<keyword evidence="1" id="KW-0238">DNA-binding</keyword>
<organism evidence="3 4">
    <name type="scientific">Anaerocolumna xylanovorans DSM 12503</name>
    <dbReference type="NCBI Taxonomy" id="1121345"/>
    <lineage>
        <taxon>Bacteria</taxon>
        <taxon>Bacillati</taxon>
        <taxon>Bacillota</taxon>
        <taxon>Clostridia</taxon>
        <taxon>Lachnospirales</taxon>
        <taxon>Lachnospiraceae</taxon>
        <taxon>Anaerocolumna</taxon>
    </lineage>
</organism>
<dbReference type="PANTHER" id="PTHR46558:SF13">
    <property type="entry name" value="HTH-TYPE TRANSCRIPTIONAL REGULATOR IMMR"/>
    <property type="match status" value="1"/>
</dbReference>
<dbReference type="SMART" id="SM00530">
    <property type="entry name" value="HTH_XRE"/>
    <property type="match status" value="1"/>
</dbReference>
<proteinExistence type="predicted"/>
<dbReference type="PANTHER" id="PTHR46558">
    <property type="entry name" value="TRACRIPTIONAL REGULATORY PROTEIN-RELATED-RELATED"/>
    <property type="match status" value="1"/>
</dbReference>
<name>A0A1M7Y989_9FIRM</name>
<accession>A0A1M7Y989</accession>
<evidence type="ECO:0000256" key="1">
    <source>
        <dbReference type="ARBA" id="ARBA00023125"/>
    </source>
</evidence>
<reference evidence="3 4" key="1">
    <citation type="submission" date="2016-12" db="EMBL/GenBank/DDBJ databases">
        <authorList>
            <person name="Song W.-J."/>
            <person name="Kurnit D.M."/>
        </authorList>
    </citation>
    <scope>NUCLEOTIDE SEQUENCE [LARGE SCALE GENOMIC DNA]</scope>
    <source>
        <strain evidence="3 4">DSM 12503</strain>
    </source>
</reference>
<gene>
    <name evidence="3" type="ORF">SAMN02745217_02196</name>
</gene>
<keyword evidence="4" id="KW-1185">Reference proteome</keyword>
<dbReference type="SUPFAM" id="SSF47413">
    <property type="entry name" value="lambda repressor-like DNA-binding domains"/>
    <property type="match status" value="1"/>
</dbReference>
<evidence type="ECO:0000313" key="4">
    <source>
        <dbReference type="Proteomes" id="UP000184612"/>
    </source>
</evidence>
<dbReference type="Pfam" id="PF01381">
    <property type="entry name" value="HTH_3"/>
    <property type="match status" value="1"/>
</dbReference>
<dbReference type="RefSeq" id="WP_073588895.1">
    <property type="nucleotide sequence ID" value="NZ_FRFD01000006.1"/>
</dbReference>
<sequence>MKFADKLERLRKTRGLSQENIAEKCHVSRQAVSKWESGNSLPDIDNLIIIGRLFGVSLDYLVNDKIEEVIPLAAVSYSDNAEDGLLSTVVGKWCIIQFNFAEYSLFGDGWKMKILGYDDKFFYGKRIHHRKAKWCIIKRKAIKSYDLIQISANKESAYNIEESDLDFNFILEKLYGKKCIFGKECDWLTRIFIGGDEIKGIIQSYDCGILNIKAGNKTRVADITEMVYLSEL</sequence>
<dbReference type="Proteomes" id="UP000184612">
    <property type="component" value="Unassembled WGS sequence"/>
</dbReference>
<feature type="domain" description="HTH cro/C1-type" evidence="2">
    <location>
        <begin position="7"/>
        <end position="61"/>
    </location>
</feature>
<dbReference type="EMBL" id="FRFD01000006">
    <property type="protein sequence ID" value="SHO49205.1"/>
    <property type="molecule type" value="Genomic_DNA"/>
</dbReference>
<dbReference type="InterPro" id="IPR001387">
    <property type="entry name" value="Cro/C1-type_HTH"/>
</dbReference>
<dbReference type="AlphaFoldDB" id="A0A1M7Y989"/>
<dbReference type="STRING" id="1121345.SAMN02745217_02196"/>
<dbReference type="CDD" id="cd00093">
    <property type="entry name" value="HTH_XRE"/>
    <property type="match status" value="1"/>
</dbReference>
<protein>
    <submittedName>
        <fullName evidence="3">Helix-turn-helix</fullName>
    </submittedName>
</protein>
<evidence type="ECO:0000259" key="2">
    <source>
        <dbReference type="PROSITE" id="PS50943"/>
    </source>
</evidence>
<dbReference type="PROSITE" id="PS50943">
    <property type="entry name" value="HTH_CROC1"/>
    <property type="match status" value="1"/>
</dbReference>
<dbReference type="Gene3D" id="1.10.260.40">
    <property type="entry name" value="lambda repressor-like DNA-binding domains"/>
    <property type="match status" value="1"/>
</dbReference>
<dbReference type="InterPro" id="IPR010982">
    <property type="entry name" value="Lambda_DNA-bd_dom_sf"/>
</dbReference>
<evidence type="ECO:0000313" key="3">
    <source>
        <dbReference type="EMBL" id="SHO49205.1"/>
    </source>
</evidence>